<proteinExistence type="predicted"/>
<dbReference type="InterPro" id="IPR021848">
    <property type="entry name" value="HODM_asu-like"/>
</dbReference>
<dbReference type="Pfam" id="PF11927">
    <property type="entry name" value="HODM_asu-like"/>
    <property type="match status" value="1"/>
</dbReference>
<dbReference type="EMBL" id="SNZR01000011">
    <property type="protein sequence ID" value="TDR94517.1"/>
    <property type="molecule type" value="Genomic_DNA"/>
</dbReference>
<dbReference type="AlphaFoldDB" id="A0A4R7CCI3"/>
<organism evidence="1 2">
    <name type="scientific">Enterovirga rhinocerotis</name>
    <dbReference type="NCBI Taxonomy" id="1339210"/>
    <lineage>
        <taxon>Bacteria</taxon>
        <taxon>Pseudomonadati</taxon>
        <taxon>Pseudomonadota</taxon>
        <taxon>Alphaproteobacteria</taxon>
        <taxon>Hyphomicrobiales</taxon>
        <taxon>Methylobacteriaceae</taxon>
        <taxon>Enterovirga</taxon>
    </lineage>
</organism>
<evidence type="ECO:0000313" key="1">
    <source>
        <dbReference type="EMBL" id="TDR94517.1"/>
    </source>
</evidence>
<reference evidence="1 2" key="1">
    <citation type="submission" date="2019-03" db="EMBL/GenBank/DDBJ databases">
        <title>Genomic Encyclopedia of Type Strains, Phase IV (KMG-IV): sequencing the most valuable type-strain genomes for metagenomic binning, comparative biology and taxonomic classification.</title>
        <authorList>
            <person name="Goeker M."/>
        </authorList>
    </citation>
    <scope>NUCLEOTIDE SEQUENCE [LARGE SCALE GENOMIC DNA]</scope>
    <source>
        <strain evidence="1 2">DSM 25903</strain>
    </source>
</reference>
<gene>
    <name evidence="1" type="ORF">EV668_1804</name>
</gene>
<sequence length="287" mass="31077">MTTRSVAPDIPFARGTMRMGLSPIDAAEWIQFGEDTAAQMAEKARLLATRRDDVLAALPGSEDAAAEVLELLRANLRLHHPGRLADAPEDVAEPPLARAARLVQEDVCILLPAEGGYRLVAGCVCFPSNWILREKLGHPLGEIHGPVPGYAPALAAPVGRFFERLAPGHIVARLNWLVHDNADLFQRGRTADAPAVTADNAGDVLRLRTERQVLQRLPRTGAVIFSIRTRLHRLRDAVPSPAKATELATALSAMPRELQAYRHMGPFLAPLLGWLDAMAGPPEAPPS</sequence>
<accession>A0A4R7CCI3</accession>
<dbReference type="RefSeq" id="WP_133769398.1">
    <property type="nucleotide sequence ID" value="NZ_SNZR01000011.1"/>
</dbReference>
<name>A0A4R7CCI3_9HYPH</name>
<comment type="caution">
    <text evidence="1">The sequence shown here is derived from an EMBL/GenBank/DDBJ whole genome shotgun (WGS) entry which is preliminary data.</text>
</comment>
<protein>
    <submittedName>
        <fullName evidence="1">Uncharacterized protein DUF3445</fullName>
    </submittedName>
</protein>
<evidence type="ECO:0000313" key="2">
    <source>
        <dbReference type="Proteomes" id="UP000295122"/>
    </source>
</evidence>
<dbReference type="OrthoDB" id="5242510at2"/>
<keyword evidence="2" id="KW-1185">Reference proteome</keyword>
<dbReference type="Proteomes" id="UP000295122">
    <property type="component" value="Unassembled WGS sequence"/>
</dbReference>